<dbReference type="STRING" id="233412.HD_0539"/>
<proteinExistence type="predicted"/>
<dbReference type="KEGG" id="hdu:HD_0539"/>
<dbReference type="Proteomes" id="UP000001022">
    <property type="component" value="Chromosome"/>
</dbReference>
<dbReference type="eggNOG" id="COG3392">
    <property type="taxonomic scope" value="Bacteria"/>
</dbReference>
<reference evidence="2" key="1">
    <citation type="submission" date="2003-06" db="EMBL/GenBank/DDBJ databases">
        <title>The complete genome sequence of Haemophilus ducreyi.</title>
        <authorList>
            <person name="Munson R.S. Jr."/>
            <person name="Ray W.C."/>
            <person name="Mahairas G."/>
            <person name="Sabo P."/>
            <person name="Mungur R."/>
            <person name="Johnson L."/>
            <person name="Nguyen D."/>
            <person name="Wang J."/>
            <person name="Forst C."/>
            <person name="Hood L."/>
        </authorList>
    </citation>
    <scope>NUCLEOTIDE SEQUENCE [LARGE SCALE GENOMIC DNA]</scope>
    <source>
        <strain evidence="2">35000HP / ATCC 700724</strain>
    </source>
</reference>
<gene>
    <name evidence="1" type="ordered locus">HD_0539</name>
</gene>
<accession>Q7VNJ0</accession>
<dbReference type="InterPro" id="IPR029063">
    <property type="entry name" value="SAM-dependent_MTases_sf"/>
</dbReference>
<evidence type="ECO:0000313" key="2">
    <source>
        <dbReference type="Proteomes" id="UP000001022"/>
    </source>
</evidence>
<sequence length="133" mass="15460">MATLDELYQYDFWHCVRKSDYPDGVTVVCESFHQLLPRFQGKDKVLLVLDPPYLCARQESYKQAHYFDLIDFLLRFIHLVEPPYIFSAQQKASLSALLIISLRAKPITGKHLQIASVSQFKRRQAITVSMKII</sequence>
<protein>
    <submittedName>
        <fullName evidence="1">Uncharacterized protein</fullName>
    </submittedName>
</protein>
<dbReference type="EMBL" id="AE017143">
    <property type="protein sequence ID" value="AAP95480.1"/>
    <property type="molecule type" value="Genomic_DNA"/>
</dbReference>
<dbReference type="HOGENOM" id="CLU_086314_2_0_6"/>
<keyword evidence="2" id="KW-1185">Reference proteome</keyword>
<dbReference type="AlphaFoldDB" id="Q7VNJ0"/>
<organism evidence="1 2">
    <name type="scientific">Haemophilus ducreyi (strain 35000HP / ATCC 700724)</name>
    <dbReference type="NCBI Taxonomy" id="233412"/>
    <lineage>
        <taxon>Bacteria</taxon>
        <taxon>Pseudomonadati</taxon>
        <taxon>Pseudomonadota</taxon>
        <taxon>Gammaproteobacteria</taxon>
        <taxon>Pasteurellales</taxon>
        <taxon>Pasteurellaceae</taxon>
        <taxon>Haemophilus</taxon>
    </lineage>
</organism>
<evidence type="ECO:0000313" key="1">
    <source>
        <dbReference type="EMBL" id="AAP95480.1"/>
    </source>
</evidence>
<dbReference type="SUPFAM" id="SSF53335">
    <property type="entry name" value="S-adenosyl-L-methionine-dependent methyltransferases"/>
    <property type="match status" value="1"/>
</dbReference>
<name>Q7VNJ0_HAEDU</name>